<feature type="binding site" evidence="17">
    <location>
        <begin position="817"/>
        <end position="825"/>
    </location>
    <ligand>
        <name>ATP</name>
        <dbReference type="ChEBI" id="CHEBI:30616"/>
    </ligand>
</feature>
<dbReference type="Pfam" id="PF17887">
    <property type="entry name" value="Jak1_Phl"/>
    <property type="match status" value="1"/>
</dbReference>
<dbReference type="InterPro" id="IPR041381">
    <property type="entry name" value="JAK1-3/TYK2_PHL_dom"/>
</dbReference>
<comment type="catalytic activity">
    <reaction evidence="14 15">
        <text>L-tyrosyl-[protein] + ATP = O-phospho-L-tyrosyl-[protein] + ADP + H(+)</text>
        <dbReference type="Rhea" id="RHEA:10596"/>
        <dbReference type="Rhea" id="RHEA-COMP:10136"/>
        <dbReference type="Rhea" id="RHEA-COMP:20101"/>
        <dbReference type="ChEBI" id="CHEBI:15378"/>
        <dbReference type="ChEBI" id="CHEBI:30616"/>
        <dbReference type="ChEBI" id="CHEBI:46858"/>
        <dbReference type="ChEBI" id="CHEBI:61978"/>
        <dbReference type="ChEBI" id="CHEBI:456216"/>
        <dbReference type="EC" id="2.7.10.2"/>
    </reaction>
</comment>
<dbReference type="InterPro" id="IPR019748">
    <property type="entry name" value="FERM_central"/>
</dbReference>
<dbReference type="PANTHER" id="PTHR45807:SF5">
    <property type="entry name" value="TYROSINE-PROTEIN KINASE JAK1"/>
    <property type="match status" value="1"/>
</dbReference>
<evidence type="ECO:0000256" key="5">
    <source>
        <dbReference type="ARBA" id="ARBA00022723"/>
    </source>
</evidence>
<dbReference type="Pfam" id="PF21990">
    <property type="entry name" value="SH2_1"/>
    <property type="match status" value="1"/>
</dbReference>
<keyword evidence="6" id="KW-0677">Repeat</keyword>
<dbReference type="InterPro" id="IPR041046">
    <property type="entry name" value="FERM_F2"/>
</dbReference>
<dbReference type="InterPro" id="IPR000719">
    <property type="entry name" value="Prot_kinase_dom"/>
</dbReference>
<dbReference type="Gene3D" id="3.30.200.20">
    <property type="entry name" value="Phosphorylase Kinase, domain 1"/>
    <property type="match status" value="2"/>
</dbReference>
<dbReference type="GO" id="GO:0007259">
    <property type="term" value="P:cell surface receptor signaling pathway via JAK-STAT"/>
    <property type="evidence" value="ECO:0007669"/>
    <property type="project" value="TreeGrafter"/>
</dbReference>
<keyword evidence="13 15" id="KW-0829">Tyrosine-protein kinase</keyword>
<dbReference type="EC" id="2.7.10.2" evidence="15"/>
<keyword evidence="9 15" id="KW-0067">ATP-binding</keyword>
<dbReference type="InterPro" id="IPR000299">
    <property type="entry name" value="FERM_domain"/>
</dbReference>
<comment type="cofactor">
    <cofactor evidence="1">
        <name>Mg(2+)</name>
        <dbReference type="ChEBI" id="CHEBI:18420"/>
    </cofactor>
</comment>
<feature type="active site" description="Proton acceptor" evidence="16">
    <location>
        <position position="939"/>
    </location>
</feature>
<dbReference type="InterPro" id="IPR019749">
    <property type="entry name" value="Band_41_domain"/>
</dbReference>
<feature type="domain" description="Protein kinase" evidence="19">
    <location>
        <begin position="811"/>
        <end position="1108"/>
    </location>
</feature>
<sequence>MKGLEIHFYLPDTHQLEYLKDCHTAEDLCVEAAKRCHISPLCHNLFALYEESQDLWYAPNHVFKITEETSIKLHYRMRFYFTNWHGTSETESPVWRHSLCKQKGVLVTEKGPEGTPLLDAASLDYLFAQGQYDFLRGLAPVRTPQSEIEHHEIENECLGMAVLAITHHAKSNNLPSSGAGAETSYKRFIPDSLNRTIKQRNFLTRIRISNVFRNFLNEFNSKTIQDSNITLYDLKVKYLSTLETLTQGLGRETIEPKSLKVSAESEGFPAHTLPLGDDGLGYEVQVSGTTGISWRRKPVPVSLNLLIVKDKTKSKKNKADNKQKNDKRKDSGWTIFSDFYEITHIVIKESCVTIYRQDNKTMELDLFYRDAALSFAALVDGYFRLTVDAHHYLCTEVAPSSVVQNLENGCHGPIWYDHISILWPVPQYKNFQIETSPQGYRLYGTDTFRPTLKELLEHLQGQNLRTENLRFQLRRCCPPQPRGFVSEIDKKLDAMNKSLFNDYLFTRVLTLSLHDIVFFIQGEHLGRGTRTNIYSGVLKLKSEDDDDMGGYSQEVKVILKVLGSGHRDISLAFFETASMMRQISHKHIALLYGVCVRHQENIMVEEFVQYGPLDLFMRRQSIPLSTAWKFQVAKQLAGALSYLEDKKLVHGNVCSKNILVARDGLDGEGGPFIKLSDPGIPITVLSREECVDRIPWIAPECVQDTANLSIAADKWGFGTTLWEICYNGEIPLKDKKLTEKERFYAAQCQLASPDCEELAKLMTHCMTYDPRQRLFFRAIVRDIDMVEKQNPSIQPVPMLEVDPTVFEKRFLKKIRDLGEGHFGKVELCRYDPRGDRTGELVAVKSLKPENREEQSSNLWREIHILRELYHENIVKYKGICHEEGGRSIKLIMEFLPAGSLKEYLPRNKAHIDLKTLLNYAVQICQGMDYLGSRNYIHRDLAARNVLVENENTVKIGDFGLTKSIKDNEGYYTVKDDLDSPVFWYAPECLIHCKFYRASDVWSFGVTMYELLTYCDISCSPMSVFLTMIGPTHGQMTVTRLVKVLEEGKRLPKPDGCSDRVIYNILDEYREACDCPIDCQVNNSVKVHKRYENCHQNTPSAIRRAIWVI</sequence>
<evidence type="ECO:0000256" key="15">
    <source>
        <dbReference type="PIRNR" id="PIRNR000636"/>
    </source>
</evidence>
<dbReference type="PRINTS" id="PR00109">
    <property type="entry name" value="TYRKINASE"/>
</dbReference>
<evidence type="ECO:0000256" key="8">
    <source>
        <dbReference type="ARBA" id="ARBA00022777"/>
    </source>
</evidence>
<keyword evidence="10" id="KW-0460">Magnesium</keyword>
<feature type="domain" description="Protein kinase" evidence="19">
    <location>
        <begin position="519"/>
        <end position="793"/>
    </location>
</feature>
<dbReference type="GO" id="GO:0019221">
    <property type="term" value="P:cytokine-mediated signaling pathway"/>
    <property type="evidence" value="ECO:0007669"/>
    <property type="project" value="TreeGrafter"/>
</dbReference>
<evidence type="ECO:0000256" key="12">
    <source>
        <dbReference type="ARBA" id="ARBA00023136"/>
    </source>
</evidence>
<evidence type="ECO:0000256" key="9">
    <source>
        <dbReference type="ARBA" id="ARBA00022840"/>
    </source>
</evidence>
<evidence type="ECO:0000313" key="22">
    <source>
        <dbReference type="Proteomes" id="UP000694427"/>
    </source>
</evidence>
<feature type="binding site" evidence="17 18">
    <location>
        <position position="844"/>
    </location>
    <ligand>
        <name>ATP</name>
        <dbReference type="ChEBI" id="CHEBI:30616"/>
    </ligand>
</feature>
<evidence type="ECO:0000256" key="1">
    <source>
        <dbReference type="ARBA" id="ARBA00001946"/>
    </source>
</evidence>
<dbReference type="Pfam" id="PF18377">
    <property type="entry name" value="FERM_F2"/>
    <property type="match status" value="1"/>
</dbReference>
<dbReference type="GO" id="GO:0005524">
    <property type="term" value="F:ATP binding"/>
    <property type="evidence" value="ECO:0007669"/>
    <property type="project" value="UniProtKB-UniRule"/>
</dbReference>
<dbReference type="PROSITE" id="PS50011">
    <property type="entry name" value="PROTEIN_KINASE_DOM"/>
    <property type="match status" value="2"/>
</dbReference>
<dbReference type="InterPro" id="IPR051286">
    <property type="entry name" value="JAK"/>
</dbReference>
<dbReference type="Proteomes" id="UP000694427">
    <property type="component" value="Unplaced"/>
</dbReference>
<dbReference type="GO" id="GO:0005829">
    <property type="term" value="C:cytosol"/>
    <property type="evidence" value="ECO:0007669"/>
    <property type="project" value="TreeGrafter"/>
</dbReference>
<dbReference type="PIRSF" id="PIRSF000636">
    <property type="entry name" value="TyrPK_Jak"/>
    <property type="match status" value="1"/>
</dbReference>
<evidence type="ECO:0000256" key="11">
    <source>
        <dbReference type="ARBA" id="ARBA00022999"/>
    </source>
</evidence>
<dbReference type="GO" id="GO:0030154">
    <property type="term" value="P:cell differentiation"/>
    <property type="evidence" value="ECO:0007669"/>
    <property type="project" value="TreeGrafter"/>
</dbReference>
<evidence type="ECO:0000256" key="13">
    <source>
        <dbReference type="ARBA" id="ARBA00023137"/>
    </source>
</evidence>
<evidence type="ECO:0000256" key="7">
    <source>
        <dbReference type="ARBA" id="ARBA00022741"/>
    </source>
</evidence>
<dbReference type="InterPro" id="IPR035963">
    <property type="entry name" value="FERM_2"/>
</dbReference>
<evidence type="ECO:0000259" key="19">
    <source>
        <dbReference type="PROSITE" id="PS50011"/>
    </source>
</evidence>
<dbReference type="FunFam" id="1.10.510.10:FF:000110">
    <property type="entry name" value="Tyrosine-protein kinase"/>
    <property type="match status" value="1"/>
</dbReference>
<keyword evidence="7 15" id="KW-0547">Nucleotide-binding</keyword>
<dbReference type="PROSITE" id="PS00107">
    <property type="entry name" value="PROTEIN_KINASE_ATP"/>
    <property type="match status" value="1"/>
</dbReference>
<dbReference type="FunFam" id="1.10.510.10:FF:000114">
    <property type="entry name" value="Tyrosine-protein kinase JAK2"/>
    <property type="match status" value="1"/>
</dbReference>
<evidence type="ECO:0000256" key="18">
    <source>
        <dbReference type="PROSITE-ProRule" id="PRU10141"/>
    </source>
</evidence>
<dbReference type="GO" id="GO:0016020">
    <property type="term" value="C:membrane"/>
    <property type="evidence" value="ECO:0007669"/>
    <property type="project" value="InterPro"/>
</dbReference>
<keyword evidence="5" id="KW-0479">Metal-binding</keyword>
<dbReference type="SMART" id="SM00219">
    <property type="entry name" value="TyrKc"/>
    <property type="match status" value="2"/>
</dbReference>
<evidence type="ECO:0000256" key="14">
    <source>
        <dbReference type="ARBA" id="ARBA00051245"/>
    </source>
</evidence>
<comment type="subcellular location">
    <subcellularLocation>
        <location evidence="2">Endomembrane system</location>
        <topology evidence="2">Peripheral membrane protein</topology>
    </subcellularLocation>
</comment>
<dbReference type="Pfam" id="PF07714">
    <property type="entry name" value="PK_Tyr_Ser-Thr"/>
    <property type="match status" value="2"/>
</dbReference>
<dbReference type="GO" id="GO:0060397">
    <property type="term" value="P:growth hormone receptor signaling pathway via JAK-STAT"/>
    <property type="evidence" value="ECO:0007669"/>
    <property type="project" value="TreeGrafter"/>
</dbReference>
<evidence type="ECO:0000256" key="4">
    <source>
        <dbReference type="ARBA" id="ARBA00022679"/>
    </source>
</evidence>
<keyword evidence="3" id="KW-0597">Phosphoprotein</keyword>
<keyword evidence="8 15" id="KW-0418">Kinase</keyword>
<dbReference type="InterPro" id="IPR011009">
    <property type="entry name" value="Kinase-like_dom_sf"/>
</dbReference>
<dbReference type="PRINTS" id="PR01823">
    <property type="entry name" value="JANUSKINASE"/>
</dbReference>
<evidence type="ECO:0000256" key="17">
    <source>
        <dbReference type="PIRSR" id="PIRSR000636-2"/>
    </source>
</evidence>
<dbReference type="Gene3D" id="1.10.510.10">
    <property type="entry name" value="Transferase(Phosphotransferase) domain 1"/>
    <property type="match status" value="2"/>
</dbReference>
<dbReference type="FunFam" id="3.30.200.20:FF:000135">
    <property type="entry name" value="Tyrosine-protein kinase"/>
    <property type="match status" value="1"/>
</dbReference>
<protein>
    <recommendedName>
        <fullName evidence="15">Tyrosine-protein kinase</fullName>
        <ecNumber evidence="15">2.7.10.2</ecNumber>
    </recommendedName>
</protein>
<dbReference type="Ensembl" id="ENSCCRT00010018393.1">
    <property type="protein sequence ID" value="ENSCCRP00010016894.1"/>
    <property type="gene ID" value="ENSCCRG00010007122.1"/>
</dbReference>
<name>A0A8C1IG14_CYPCA</name>
<evidence type="ECO:0000256" key="3">
    <source>
        <dbReference type="ARBA" id="ARBA00022553"/>
    </source>
</evidence>
<dbReference type="CDD" id="cd14473">
    <property type="entry name" value="FERM_B-lobe"/>
    <property type="match status" value="1"/>
</dbReference>
<dbReference type="InterPro" id="IPR001245">
    <property type="entry name" value="Ser-Thr/Tyr_kinase_cat_dom"/>
</dbReference>
<dbReference type="GO" id="GO:0005131">
    <property type="term" value="F:growth hormone receptor binding"/>
    <property type="evidence" value="ECO:0007669"/>
    <property type="project" value="TreeGrafter"/>
</dbReference>
<dbReference type="PRINTS" id="PR01824">
    <property type="entry name" value="JANUSKINASE1"/>
</dbReference>
<dbReference type="InterPro" id="IPR008266">
    <property type="entry name" value="Tyr_kinase_AS"/>
</dbReference>
<dbReference type="SMART" id="SM00295">
    <property type="entry name" value="B41"/>
    <property type="match status" value="1"/>
</dbReference>
<evidence type="ECO:0000256" key="16">
    <source>
        <dbReference type="PIRSR" id="PIRSR000636-1"/>
    </source>
</evidence>
<keyword evidence="12" id="KW-0472">Membrane</keyword>
<dbReference type="SUPFAM" id="SSF56112">
    <property type="entry name" value="Protein kinase-like (PK-like)"/>
    <property type="match status" value="2"/>
</dbReference>
<dbReference type="PROSITE" id="PS00109">
    <property type="entry name" value="PROTEIN_KINASE_TYR"/>
    <property type="match status" value="1"/>
</dbReference>
<keyword evidence="4 15" id="KW-0808">Transferase</keyword>
<dbReference type="AlphaFoldDB" id="A0A8C1IG14"/>
<dbReference type="GO" id="GO:0046872">
    <property type="term" value="F:metal ion binding"/>
    <property type="evidence" value="ECO:0007669"/>
    <property type="project" value="UniProtKB-KW"/>
</dbReference>
<dbReference type="PANTHER" id="PTHR45807">
    <property type="entry name" value="TYROSINE-PROTEIN KINASE HOPSCOTCH"/>
    <property type="match status" value="1"/>
</dbReference>
<dbReference type="Pfam" id="PF18379">
    <property type="entry name" value="FERM_F1"/>
    <property type="match status" value="1"/>
</dbReference>
<evidence type="ECO:0000259" key="20">
    <source>
        <dbReference type="PROSITE" id="PS50057"/>
    </source>
</evidence>
<keyword evidence="22" id="KW-1185">Reference proteome</keyword>
<reference evidence="21" key="2">
    <citation type="submission" date="2025-09" db="UniProtKB">
        <authorList>
            <consortium name="Ensembl"/>
        </authorList>
    </citation>
    <scope>IDENTIFICATION</scope>
</reference>
<dbReference type="InterPro" id="IPR000980">
    <property type="entry name" value="SH2"/>
</dbReference>
<evidence type="ECO:0000256" key="2">
    <source>
        <dbReference type="ARBA" id="ARBA00004184"/>
    </source>
</evidence>
<dbReference type="GO" id="GO:0035556">
    <property type="term" value="P:intracellular signal transduction"/>
    <property type="evidence" value="ECO:0007669"/>
    <property type="project" value="InterPro"/>
</dbReference>
<dbReference type="InterPro" id="IPR016251">
    <property type="entry name" value="Tyr_kinase_non-rcpt_Jak/Tyk2"/>
</dbReference>
<dbReference type="SUPFAM" id="SSF47031">
    <property type="entry name" value="Second domain of FERM"/>
    <property type="match status" value="1"/>
</dbReference>
<comment type="similarity">
    <text evidence="15">Belongs to the protein kinase superfamily. Tyr protein kinase family. JAK subfamily.</text>
</comment>
<dbReference type="GO" id="GO:0004715">
    <property type="term" value="F:non-membrane spanning protein tyrosine kinase activity"/>
    <property type="evidence" value="ECO:0007669"/>
    <property type="project" value="UniProtKB-UniRule"/>
</dbReference>
<reference evidence="21" key="1">
    <citation type="submission" date="2025-08" db="UniProtKB">
        <authorList>
            <consortium name="Ensembl"/>
        </authorList>
    </citation>
    <scope>IDENTIFICATION</scope>
</reference>
<proteinExistence type="inferred from homology"/>
<dbReference type="InterPro" id="IPR020776">
    <property type="entry name" value="Tyr_kinase_non-rcpt_Jak1"/>
</dbReference>
<dbReference type="InterPro" id="IPR041155">
    <property type="entry name" value="FERM_F1"/>
</dbReference>
<keyword evidence="11" id="KW-0727">SH2 domain</keyword>
<dbReference type="SUPFAM" id="SSF50729">
    <property type="entry name" value="PH domain-like"/>
    <property type="match status" value="1"/>
</dbReference>
<feature type="domain" description="FERM" evidence="20">
    <location>
        <begin position="2"/>
        <end position="390"/>
    </location>
</feature>
<accession>A0A8C1IG14</accession>
<evidence type="ECO:0000256" key="10">
    <source>
        <dbReference type="ARBA" id="ARBA00022842"/>
    </source>
</evidence>
<dbReference type="PROSITE" id="PS50057">
    <property type="entry name" value="FERM_3"/>
    <property type="match status" value="1"/>
</dbReference>
<dbReference type="FunFam" id="3.30.200.20:FF:000293">
    <property type="entry name" value="Tyrosine-protein kinase"/>
    <property type="match status" value="1"/>
</dbReference>
<evidence type="ECO:0000256" key="6">
    <source>
        <dbReference type="ARBA" id="ARBA00022737"/>
    </source>
</evidence>
<dbReference type="InterPro" id="IPR017441">
    <property type="entry name" value="Protein_kinase_ATP_BS"/>
</dbReference>
<evidence type="ECO:0000313" key="21">
    <source>
        <dbReference type="Ensembl" id="ENSCCRP00010016894.1"/>
    </source>
</evidence>
<dbReference type="GO" id="GO:0012505">
    <property type="term" value="C:endomembrane system"/>
    <property type="evidence" value="ECO:0007669"/>
    <property type="project" value="UniProtKB-SubCell"/>
</dbReference>
<dbReference type="InterPro" id="IPR020635">
    <property type="entry name" value="Tyr_kinase_cat_dom"/>
</dbReference>
<dbReference type="GO" id="GO:0005856">
    <property type="term" value="C:cytoskeleton"/>
    <property type="evidence" value="ECO:0007669"/>
    <property type="project" value="UniProtKB-UniRule"/>
</dbReference>
<organism evidence="21 22">
    <name type="scientific">Cyprinus carpio</name>
    <name type="common">Common carp</name>
    <dbReference type="NCBI Taxonomy" id="7962"/>
    <lineage>
        <taxon>Eukaryota</taxon>
        <taxon>Metazoa</taxon>
        <taxon>Chordata</taxon>
        <taxon>Craniata</taxon>
        <taxon>Vertebrata</taxon>
        <taxon>Euteleostomi</taxon>
        <taxon>Actinopterygii</taxon>
        <taxon>Neopterygii</taxon>
        <taxon>Teleostei</taxon>
        <taxon>Ostariophysi</taxon>
        <taxon>Cypriniformes</taxon>
        <taxon>Cyprinidae</taxon>
        <taxon>Cyprininae</taxon>
        <taxon>Cyprinus</taxon>
    </lineage>
</organism>